<dbReference type="Pfam" id="PF18052">
    <property type="entry name" value="Rx_N"/>
    <property type="match status" value="1"/>
</dbReference>
<evidence type="ECO:0000313" key="7">
    <source>
        <dbReference type="EMBL" id="KAF3334388.1"/>
    </source>
</evidence>
<evidence type="ECO:0000256" key="4">
    <source>
        <dbReference type="ARBA" id="ARBA00022741"/>
    </source>
</evidence>
<dbReference type="PANTHER" id="PTHR33377">
    <property type="entry name" value="OS10G0134700 PROTEIN-RELATED"/>
    <property type="match status" value="1"/>
</dbReference>
<dbReference type="GO" id="GO:0000166">
    <property type="term" value="F:nucleotide binding"/>
    <property type="evidence" value="ECO:0007669"/>
    <property type="project" value="UniProtKB-KW"/>
</dbReference>
<dbReference type="EMBL" id="SWLB01000009">
    <property type="protein sequence ID" value="KAF3334388.1"/>
    <property type="molecule type" value="Genomic_DNA"/>
</dbReference>
<feature type="domain" description="Disease resistance N-terminal" evidence="6">
    <location>
        <begin position="25"/>
        <end position="101"/>
    </location>
</feature>
<keyword evidence="8" id="KW-1185">Reference proteome</keyword>
<dbReference type="AlphaFoldDB" id="A0A833RGU0"/>
<comment type="similarity">
    <text evidence="1">Belongs to the disease resistance NB-LRR family.</text>
</comment>
<keyword evidence="5" id="KW-0611">Plant defense</keyword>
<comment type="caution">
    <text evidence="7">The sequence shown here is derived from an EMBL/GenBank/DDBJ whole genome shotgun (WGS) entry which is preliminary data.</text>
</comment>
<evidence type="ECO:0000313" key="8">
    <source>
        <dbReference type="Proteomes" id="UP000623129"/>
    </source>
</evidence>
<sequence>MHELFSEFSTSAVIGAFMGAFIVEIVSKGSSFIIDGYSKYTSVDENLETIKQLVPKIKSAMEESEGRWITNEQLLQWLKTLIHTAYQADYVLETFRYRRMLEFKEKARNKITKASKNYIPSPHNIAKRIRTSFKCAKSMVMGDEEITQLSNVLQRLKHAVYDVSEFRNYWRNANRLSLALSELLSTWRKVEFLAGKWKWRE</sequence>
<dbReference type="PANTHER" id="PTHR33377:SF62">
    <property type="entry name" value="OS10G0133166 PROTEIN"/>
    <property type="match status" value="1"/>
</dbReference>
<keyword evidence="4" id="KW-0547">Nucleotide-binding</keyword>
<dbReference type="InterPro" id="IPR041118">
    <property type="entry name" value="Rx_N"/>
</dbReference>
<dbReference type="Gene3D" id="1.20.5.4130">
    <property type="match status" value="1"/>
</dbReference>
<evidence type="ECO:0000256" key="2">
    <source>
        <dbReference type="ARBA" id="ARBA00022614"/>
    </source>
</evidence>
<dbReference type="Proteomes" id="UP000623129">
    <property type="component" value="Unassembled WGS sequence"/>
</dbReference>
<dbReference type="GO" id="GO:0006952">
    <property type="term" value="P:defense response"/>
    <property type="evidence" value="ECO:0007669"/>
    <property type="project" value="UniProtKB-KW"/>
</dbReference>
<organism evidence="7 8">
    <name type="scientific">Carex littledalei</name>
    <dbReference type="NCBI Taxonomy" id="544730"/>
    <lineage>
        <taxon>Eukaryota</taxon>
        <taxon>Viridiplantae</taxon>
        <taxon>Streptophyta</taxon>
        <taxon>Embryophyta</taxon>
        <taxon>Tracheophyta</taxon>
        <taxon>Spermatophyta</taxon>
        <taxon>Magnoliopsida</taxon>
        <taxon>Liliopsida</taxon>
        <taxon>Poales</taxon>
        <taxon>Cyperaceae</taxon>
        <taxon>Cyperoideae</taxon>
        <taxon>Cariceae</taxon>
        <taxon>Carex</taxon>
        <taxon>Carex subgen. Euthyceras</taxon>
    </lineage>
</organism>
<protein>
    <submittedName>
        <fullName evidence="7">Putative disease resistance protein RGA3</fullName>
    </submittedName>
</protein>
<gene>
    <name evidence="7" type="ORF">FCM35_KLT20992</name>
</gene>
<evidence type="ECO:0000259" key="6">
    <source>
        <dbReference type="Pfam" id="PF18052"/>
    </source>
</evidence>
<proteinExistence type="inferred from homology"/>
<name>A0A833RGU0_9POAL</name>
<keyword evidence="2" id="KW-0433">Leucine-rich repeat</keyword>
<keyword evidence="3" id="KW-0677">Repeat</keyword>
<evidence type="ECO:0000256" key="5">
    <source>
        <dbReference type="ARBA" id="ARBA00022821"/>
    </source>
</evidence>
<evidence type="ECO:0000256" key="3">
    <source>
        <dbReference type="ARBA" id="ARBA00022737"/>
    </source>
</evidence>
<dbReference type="OrthoDB" id="652192at2759"/>
<reference evidence="7" key="1">
    <citation type="submission" date="2020-01" db="EMBL/GenBank/DDBJ databases">
        <title>Genome sequence of Kobresia littledalei, the first chromosome-level genome in the family Cyperaceae.</title>
        <authorList>
            <person name="Qu G."/>
        </authorList>
    </citation>
    <scope>NUCLEOTIDE SEQUENCE</scope>
    <source>
        <strain evidence="7">C.B.Clarke</strain>
        <tissue evidence="7">Leaf</tissue>
    </source>
</reference>
<accession>A0A833RGU0</accession>
<evidence type="ECO:0000256" key="1">
    <source>
        <dbReference type="ARBA" id="ARBA00008894"/>
    </source>
</evidence>